<evidence type="ECO:0000313" key="7">
    <source>
        <dbReference type="EMBL" id="RHY94757.1"/>
    </source>
</evidence>
<dbReference type="SUPFAM" id="SSF57903">
    <property type="entry name" value="FYVE/PHD zinc finger"/>
    <property type="match status" value="1"/>
</dbReference>
<organism evidence="7 8">
    <name type="scientific">Aphanomyces astaci</name>
    <name type="common">Crayfish plague agent</name>
    <dbReference type="NCBI Taxonomy" id="112090"/>
    <lineage>
        <taxon>Eukaryota</taxon>
        <taxon>Sar</taxon>
        <taxon>Stramenopiles</taxon>
        <taxon>Oomycota</taxon>
        <taxon>Saprolegniomycetes</taxon>
        <taxon>Saprolegniales</taxon>
        <taxon>Verrucalvaceae</taxon>
        <taxon>Aphanomyces</taxon>
    </lineage>
</organism>
<feature type="domain" description="RING-type" evidence="6">
    <location>
        <begin position="308"/>
        <end position="354"/>
    </location>
</feature>
<evidence type="ECO:0000256" key="2">
    <source>
        <dbReference type="ARBA" id="ARBA00022771"/>
    </source>
</evidence>
<dbReference type="InterPro" id="IPR011011">
    <property type="entry name" value="Znf_FYVE_PHD"/>
</dbReference>
<dbReference type="InterPro" id="IPR001841">
    <property type="entry name" value="Znf_RING"/>
</dbReference>
<sequence length="747" mass="81779">MQPGASFTFSDIQHIMRSSQTSANKSMPPALGPAAASRLAAPWAFLNYEPTIPVDLLLERGVGLVRYVRQECHRGHGASSSPGRAIKDGARNVMHVRVAADLHGVSISRVLRTLAGPTATSFDDFFDRLLGDKLEGMTLHRNACADIHGRPWVDPSRVPPRMASMGSLYYDDSSLFKKVTRELVYLDYMHIHSDKRSITRVFKSVDSDDPTTPHKKHVERHKHILFGYCIDDFRHLEDRNDHDDNDDDDKSSVRVTFYGEYAMAPEPCRLGREAKHFLEKLGTSVQLLQRMLACHPPKLSASHITQGCQSCFKSFSLFRSPISCVTCTHWFCANCVSPQDSSLPSGHRRCHACHDTSRRRHRRSHRRSRRSRHSRSSLTNDATSISSTPTNNHDDGSKPSTPPSQSATSKLALQVPCAQCVVRSATLACRLCRDLCCQPCCRVERFVDPHEGGSFEVWTCINCIAQTTAETSPIPPPQVKLQPTPTPSPKKPPPHPFTKLKAAASIDPINPRPSSILLFNYLMRISEGSESSDHNSPACVGSPSSPPPTTSAAPPIVSPVQATSTSSPPASPPLYLPAELAPDQPGTEPSPAAIDQIRTTAVLDLDTNDALDAICLQAATKMECTFAFVNLIYKGSFMLKGAAAVDTAIPTSVPRDCQLSTHSSTLPLLVPDAEMDPRFATSPLVAGKTHVRFYYGLPLVTTTGVLLGTVAVADVYPRVRVSVAQRDELLEFAHQVATLISNRATHD</sequence>
<dbReference type="InterPro" id="IPR017907">
    <property type="entry name" value="Znf_RING_CS"/>
</dbReference>
<feature type="compositionally biased region" description="Pro residues" evidence="5">
    <location>
        <begin position="473"/>
        <end position="496"/>
    </location>
</feature>
<feature type="compositionally biased region" description="Basic residues" evidence="5">
    <location>
        <begin position="361"/>
        <end position="375"/>
    </location>
</feature>
<evidence type="ECO:0000313" key="8">
    <source>
        <dbReference type="Proteomes" id="UP000285712"/>
    </source>
</evidence>
<keyword evidence="3" id="KW-0862">Zinc</keyword>
<dbReference type="PANTHER" id="PTHR43102:SF2">
    <property type="entry name" value="GAF DOMAIN-CONTAINING PROTEIN"/>
    <property type="match status" value="1"/>
</dbReference>
<dbReference type="PANTHER" id="PTHR43102">
    <property type="entry name" value="SLR1143 PROTEIN"/>
    <property type="match status" value="1"/>
</dbReference>
<accession>A0A3R6WZT1</accession>
<dbReference type="Proteomes" id="UP000285712">
    <property type="component" value="Unassembled WGS sequence"/>
</dbReference>
<proteinExistence type="predicted"/>
<feature type="region of interest" description="Disordered" evidence="5">
    <location>
        <begin position="530"/>
        <end position="592"/>
    </location>
</feature>
<dbReference type="Gene3D" id="3.30.450.40">
    <property type="match status" value="1"/>
</dbReference>
<feature type="region of interest" description="Disordered" evidence="5">
    <location>
        <begin position="361"/>
        <end position="407"/>
    </location>
</feature>
<reference evidence="7 8" key="1">
    <citation type="submission" date="2018-08" db="EMBL/GenBank/DDBJ databases">
        <title>Aphanomyces genome sequencing and annotation.</title>
        <authorList>
            <person name="Minardi D."/>
            <person name="Oidtmann B."/>
            <person name="Van Der Giezen M."/>
            <person name="Studholme D.J."/>
        </authorList>
    </citation>
    <scope>NUCLEOTIDE SEQUENCE [LARGE SCALE GENOMIC DNA]</scope>
    <source>
        <strain evidence="7 8">Sv</strain>
    </source>
</reference>
<keyword evidence="1" id="KW-0479">Metal-binding</keyword>
<dbReference type="InterPro" id="IPR029016">
    <property type="entry name" value="GAF-like_dom_sf"/>
</dbReference>
<dbReference type="GO" id="GO:0008270">
    <property type="term" value="F:zinc ion binding"/>
    <property type="evidence" value="ECO:0007669"/>
    <property type="project" value="UniProtKB-KW"/>
</dbReference>
<protein>
    <recommendedName>
        <fullName evidence="6">RING-type domain-containing protein</fullName>
    </recommendedName>
</protein>
<dbReference type="SUPFAM" id="SSF55781">
    <property type="entry name" value="GAF domain-like"/>
    <property type="match status" value="1"/>
</dbReference>
<keyword evidence="2 4" id="KW-0863">Zinc-finger</keyword>
<gene>
    <name evidence="7" type="ORF">DYB35_002308</name>
</gene>
<comment type="caution">
    <text evidence="7">The sequence shown here is derived from an EMBL/GenBank/DDBJ whole genome shotgun (WGS) entry which is preliminary data.</text>
</comment>
<evidence type="ECO:0000256" key="4">
    <source>
        <dbReference type="PROSITE-ProRule" id="PRU00175"/>
    </source>
</evidence>
<dbReference type="AlphaFoldDB" id="A0A3R6WZT1"/>
<dbReference type="VEuPathDB" id="FungiDB:H257_03747"/>
<dbReference type="EMBL" id="QUTG01002766">
    <property type="protein sequence ID" value="RHY94757.1"/>
    <property type="molecule type" value="Genomic_DNA"/>
</dbReference>
<feature type="region of interest" description="Disordered" evidence="5">
    <location>
        <begin position="471"/>
        <end position="505"/>
    </location>
</feature>
<feature type="compositionally biased region" description="Polar residues" evidence="5">
    <location>
        <begin position="378"/>
        <end position="391"/>
    </location>
</feature>
<evidence type="ECO:0000256" key="5">
    <source>
        <dbReference type="SAM" id="MobiDB-lite"/>
    </source>
</evidence>
<dbReference type="PROSITE" id="PS50089">
    <property type="entry name" value="ZF_RING_2"/>
    <property type="match status" value="1"/>
</dbReference>
<name>A0A3R6WZT1_APHAT</name>
<dbReference type="PROSITE" id="PS00518">
    <property type="entry name" value="ZF_RING_1"/>
    <property type="match status" value="1"/>
</dbReference>
<evidence type="ECO:0000256" key="3">
    <source>
        <dbReference type="ARBA" id="ARBA00022833"/>
    </source>
</evidence>
<evidence type="ECO:0000256" key="1">
    <source>
        <dbReference type="ARBA" id="ARBA00022723"/>
    </source>
</evidence>
<evidence type="ECO:0000259" key="6">
    <source>
        <dbReference type="PROSITE" id="PS50089"/>
    </source>
</evidence>